<reference evidence="13" key="1">
    <citation type="submission" date="2018-06" db="EMBL/GenBank/DDBJ databases">
        <title>Genome assembly of Danube salmon.</title>
        <authorList>
            <person name="Macqueen D.J."/>
            <person name="Gundappa M.K."/>
        </authorList>
    </citation>
    <scope>NUCLEOTIDE SEQUENCE [LARGE SCALE GENOMIC DNA]</scope>
</reference>
<evidence type="ECO:0000256" key="5">
    <source>
        <dbReference type="ARBA" id="ARBA00022801"/>
    </source>
</evidence>
<keyword evidence="5" id="KW-0378">Hydrolase</keyword>
<dbReference type="STRING" id="62062.ENSHHUP00000024466"/>
<keyword evidence="6" id="KW-0156">Chromatin regulator</keyword>
<dbReference type="PANTHER" id="PTHR45364">
    <property type="entry name" value="HISTONE DEACETYLASE 9-RELATED"/>
    <property type="match status" value="1"/>
</dbReference>
<dbReference type="GO" id="GO:0005634">
    <property type="term" value="C:nucleus"/>
    <property type="evidence" value="ECO:0007669"/>
    <property type="project" value="UniProtKB-SubCell"/>
</dbReference>
<keyword evidence="7" id="KW-0805">Transcription regulation</keyword>
<evidence type="ECO:0000256" key="10">
    <source>
        <dbReference type="SAM" id="Coils"/>
    </source>
</evidence>
<protein>
    <recommendedName>
        <fullName evidence="3">histone deacetylase</fullName>
        <ecNumber evidence="3">3.5.1.98</ecNumber>
    </recommendedName>
</protein>
<evidence type="ECO:0000256" key="9">
    <source>
        <dbReference type="ARBA" id="ARBA00023242"/>
    </source>
</evidence>
<evidence type="ECO:0000256" key="3">
    <source>
        <dbReference type="ARBA" id="ARBA00012111"/>
    </source>
</evidence>
<dbReference type="Ensembl" id="ENSHHUT00000025390.1">
    <property type="protein sequence ID" value="ENSHHUP00000024466.1"/>
    <property type="gene ID" value="ENSHHUG00000015358.1"/>
</dbReference>
<reference evidence="12" key="2">
    <citation type="submission" date="2025-08" db="UniProtKB">
        <authorList>
            <consortium name="Ensembl"/>
        </authorList>
    </citation>
    <scope>IDENTIFICATION</scope>
</reference>
<evidence type="ECO:0000256" key="6">
    <source>
        <dbReference type="ARBA" id="ARBA00022853"/>
    </source>
</evidence>
<evidence type="ECO:0000313" key="12">
    <source>
        <dbReference type="Ensembl" id="ENSHHUP00000024466.1"/>
    </source>
</evidence>
<evidence type="ECO:0000313" key="13">
    <source>
        <dbReference type="Proteomes" id="UP000314982"/>
    </source>
</evidence>
<sequence>MQHQQELLALKHQQELLEHQRKMENHRLEQELEKHQREQKLLLLKNKERGQESAVASTEVKMRLQEFVLNKKKALAQRSLNHGGLPNDPRYWYG</sequence>
<dbReference type="GeneTree" id="ENSGT01140000284968"/>
<evidence type="ECO:0000256" key="2">
    <source>
        <dbReference type="ARBA" id="ARBA00007738"/>
    </source>
</evidence>
<evidence type="ECO:0000256" key="7">
    <source>
        <dbReference type="ARBA" id="ARBA00023015"/>
    </source>
</evidence>
<evidence type="ECO:0000256" key="4">
    <source>
        <dbReference type="ARBA" id="ARBA00022491"/>
    </source>
</evidence>
<comment type="similarity">
    <text evidence="2">Belongs to the histone deacetylase family. HD type 2 subfamily.</text>
</comment>
<evidence type="ECO:0000256" key="8">
    <source>
        <dbReference type="ARBA" id="ARBA00023163"/>
    </source>
</evidence>
<dbReference type="Pfam" id="PF12203">
    <property type="entry name" value="HDAC4_Gln"/>
    <property type="match status" value="1"/>
</dbReference>
<feature type="coiled-coil region" evidence="10">
    <location>
        <begin position="9"/>
        <end position="45"/>
    </location>
</feature>
<dbReference type="GO" id="GO:0141221">
    <property type="term" value="F:histone deacetylase activity, hydrolytic mechanism"/>
    <property type="evidence" value="ECO:0007669"/>
    <property type="project" value="UniProtKB-EC"/>
</dbReference>
<comment type="subcellular location">
    <subcellularLocation>
        <location evidence="1">Nucleus</location>
    </subcellularLocation>
</comment>
<organism evidence="12 13">
    <name type="scientific">Hucho hucho</name>
    <name type="common">huchen</name>
    <dbReference type="NCBI Taxonomy" id="62062"/>
    <lineage>
        <taxon>Eukaryota</taxon>
        <taxon>Metazoa</taxon>
        <taxon>Chordata</taxon>
        <taxon>Craniata</taxon>
        <taxon>Vertebrata</taxon>
        <taxon>Euteleostomi</taxon>
        <taxon>Actinopterygii</taxon>
        <taxon>Neopterygii</taxon>
        <taxon>Teleostei</taxon>
        <taxon>Protacanthopterygii</taxon>
        <taxon>Salmoniformes</taxon>
        <taxon>Salmonidae</taxon>
        <taxon>Salmoninae</taxon>
        <taxon>Hucho</taxon>
    </lineage>
</organism>
<dbReference type="InterPro" id="IPR024643">
    <property type="entry name" value="Hist_deacetylase_Gln_rich_N"/>
</dbReference>
<proteinExistence type="inferred from homology"/>
<keyword evidence="13" id="KW-1185">Reference proteome</keyword>
<dbReference type="PANTHER" id="PTHR45364:SF13">
    <property type="entry name" value="HISTONE DEACETYLASE"/>
    <property type="match status" value="1"/>
</dbReference>
<keyword evidence="4" id="KW-0678">Repressor</keyword>
<keyword evidence="9" id="KW-0539">Nucleus</keyword>
<dbReference type="Proteomes" id="UP000314982">
    <property type="component" value="Unassembled WGS sequence"/>
</dbReference>
<dbReference type="EC" id="3.5.1.98" evidence="3"/>
<feature type="domain" description="Histone deacetylase glutamine rich N-terminal" evidence="11">
    <location>
        <begin position="2"/>
        <end position="41"/>
    </location>
</feature>
<keyword evidence="8" id="KW-0804">Transcription</keyword>
<reference evidence="12" key="3">
    <citation type="submission" date="2025-09" db="UniProtKB">
        <authorList>
            <consortium name="Ensembl"/>
        </authorList>
    </citation>
    <scope>IDENTIFICATION</scope>
</reference>
<evidence type="ECO:0000259" key="11">
    <source>
        <dbReference type="Pfam" id="PF12203"/>
    </source>
</evidence>
<name>A0A4W5LEX2_9TELE</name>
<evidence type="ECO:0000256" key="1">
    <source>
        <dbReference type="ARBA" id="ARBA00004123"/>
    </source>
</evidence>
<accession>A0A4W5LEX2</accession>
<keyword evidence="10" id="KW-0175">Coiled coil</keyword>
<dbReference type="AlphaFoldDB" id="A0A4W5LEX2"/>